<evidence type="ECO:0000256" key="6">
    <source>
        <dbReference type="ARBA" id="ARBA00022691"/>
    </source>
</evidence>
<organism evidence="12 13">
    <name type="scientific">Neobacillus novalis</name>
    <dbReference type="NCBI Taxonomy" id="220687"/>
    <lineage>
        <taxon>Bacteria</taxon>
        <taxon>Bacillati</taxon>
        <taxon>Bacillota</taxon>
        <taxon>Bacilli</taxon>
        <taxon>Bacillales</taxon>
        <taxon>Bacillaceae</taxon>
        <taxon>Neobacillus</taxon>
    </lineage>
</organism>
<dbReference type="NCBIfam" id="NF004790">
    <property type="entry name" value="PRK06136.1"/>
    <property type="match status" value="1"/>
</dbReference>
<dbReference type="InterPro" id="IPR036108">
    <property type="entry name" value="4pyrrol_syn_uPrphyn_synt_sf"/>
</dbReference>
<dbReference type="Pfam" id="PF00590">
    <property type="entry name" value="TP_methylase"/>
    <property type="match status" value="1"/>
</dbReference>
<proteinExistence type="inferred from homology"/>
<dbReference type="GO" id="GO:0032259">
    <property type="term" value="P:methylation"/>
    <property type="evidence" value="ECO:0007669"/>
    <property type="project" value="UniProtKB-KW"/>
</dbReference>
<dbReference type="NCBIfam" id="TIGR01469">
    <property type="entry name" value="cobA_cysG_Cterm"/>
    <property type="match status" value="1"/>
</dbReference>
<dbReference type="SUPFAM" id="SSF69618">
    <property type="entry name" value="HemD-like"/>
    <property type="match status" value="1"/>
</dbReference>
<evidence type="ECO:0000256" key="4">
    <source>
        <dbReference type="ARBA" id="ARBA00022603"/>
    </source>
</evidence>
<feature type="domain" description="Tetrapyrrole methylase" evidence="10">
    <location>
        <begin position="50"/>
        <end position="262"/>
    </location>
</feature>
<dbReference type="InterPro" id="IPR006366">
    <property type="entry name" value="CobA/CysG_C"/>
</dbReference>
<dbReference type="EC" id="2.1.1.107" evidence="2"/>
<dbReference type="InterPro" id="IPR014776">
    <property type="entry name" value="4pyrrole_Mease_sub2"/>
</dbReference>
<evidence type="ECO:0000313" key="13">
    <source>
        <dbReference type="Proteomes" id="UP001178288"/>
    </source>
</evidence>
<dbReference type="PROSITE" id="PS00839">
    <property type="entry name" value="SUMT_1"/>
    <property type="match status" value="1"/>
</dbReference>
<evidence type="ECO:0000259" key="11">
    <source>
        <dbReference type="Pfam" id="PF02602"/>
    </source>
</evidence>
<evidence type="ECO:0000256" key="7">
    <source>
        <dbReference type="ARBA" id="ARBA00023244"/>
    </source>
</evidence>
<dbReference type="CDD" id="cd11642">
    <property type="entry name" value="SUMT"/>
    <property type="match status" value="1"/>
</dbReference>
<evidence type="ECO:0000259" key="10">
    <source>
        <dbReference type="Pfam" id="PF00590"/>
    </source>
</evidence>
<dbReference type="FunFam" id="3.30.950.10:FF:000001">
    <property type="entry name" value="Siroheme synthase"/>
    <property type="match status" value="1"/>
</dbReference>
<evidence type="ECO:0000256" key="1">
    <source>
        <dbReference type="ARBA" id="ARBA00005879"/>
    </source>
</evidence>
<dbReference type="RefSeq" id="WP_235845681.1">
    <property type="nucleotide sequence ID" value="NZ_CP126114.1"/>
</dbReference>
<accession>A0AA95SD52</accession>
<name>A0AA95SD52_9BACI</name>
<dbReference type="InterPro" id="IPR003754">
    <property type="entry name" value="4pyrrol_synth_uPrphyn_synth"/>
</dbReference>
<dbReference type="GO" id="GO:0004852">
    <property type="term" value="F:uroporphyrinogen-III synthase activity"/>
    <property type="evidence" value="ECO:0007669"/>
    <property type="project" value="InterPro"/>
</dbReference>
<evidence type="ECO:0000313" key="12">
    <source>
        <dbReference type="EMBL" id="WHY86758.1"/>
    </source>
</evidence>
<dbReference type="InterPro" id="IPR014777">
    <property type="entry name" value="4pyrrole_Mease_sub1"/>
</dbReference>
<dbReference type="KEGG" id="nnv:QNH39_02450"/>
<dbReference type="FunFam" id="3.40.1010.10:FF:000001">
    <property type="entry name" value="Siroheme synthase"/>
    <property type="match status" value="1"/>
</dbReference>
<comment type="similarity">
    <text evidence="1 9">Belongs to the precorrin methyltransferase family.</text>
</comment>
<dbReference type="InterPro" id="IPR003043">
    <property type="entry name" value="Uropor_MeTrfase_CS"/>
</dbReference>
<reference evidence="12" key="1">
    <citation type="submission" date="2023-05" db="EMBL/GenBank/DDBJ databases">
        <title>Comparative genomics of Bacillaceae isolates and their secondary metabolite potential.</title>
        <authorList>
            <person name="Song L."/>
            <person name="Nielsen L.J."/>
            <person name="Mohite O."/>
            <person name="Xu X."/>
            <person name="Weber T."/>
            <person name="Kovacs A.T."/>
        </authorList>
    </citation>
    <scope>NUCLEOTIDE SEQUENCE</scope>
    <source>
        <strain evidence="12">XLM17</strain>
    </source>
</reference>
<dbReference type="Gene3D" id="3.40.50.10090">
    <property type="match status" value="2"/>
</dbReference>
<evidence type="ECO:0000256" key="2">
    <source>
        <dbReference type="ARBA" id="ARBA00012162"/>
    </source>
</evidence>
<sequence length="530" mass="57928">MPKTGLEKNFIGEFGCSIGESLKSIGESEKSNDLTSTATGKEGCRMKTGKVFLVGAGPGDVGLITVKGMEAIKQAEVILYDRLANPKLLEFATSDCELIYCGKLPDRHILRQENINDLLVEKALAGKLVVRLKGGDPGVFGRVGEEAAALAQYEIPFEIVPGISSGIAAPLYAGIPVTHREHAESFAVVTAHDKSKDGKPLLDWEGLARGVDTIAFYMGVGNLPFICENLVTHGKPASTPVILIQWGTFGRQKTLQGTLADISEKVLVAKFTNPAIILVGEVISLREKISWFERKPLYGRQILLARTGEGESGLAKELMEHGADVIEFPKWKRISLPIHSDLLANISSYKGILFTSPESVGEFFKTMIENRVDIRRVTADVFGVSIKTINALQERGLTPHLIDEMSETGKLLIVGDSSMLKNNHPKADCWITSRKELDLQFLPIFKRMLEEADVNTMVFPCRASVEPFIEGLKGCGIDVQELMKDLQVVSMGKQTLAVVEMAGLSSNGMPRRATKEALVEYFAGQPLKEE</sequence>
<dbReference type="AlphaFoldDB" id="A0AA95SD52"/>
<evidence type="ECO:0000256" key="8">
    <source>
        <dbReference type="ARBA" id="ARBA00079776"/>
    </source>
</evidence>
<dbReference type="InterPro" id="IPR050161">
    <property type="entry name" value="Siro_Cobalamin_biosynth"/>
</dbReference>
<keyword evidence="13" id="KW-1185">Reference proteome</keyword>
<dbReference type="PROSITE" id="PS00840">
    <property type="entry name" value="SUMT_2"/>
    <property type="match status" value="1"/>
</dbReference>
<keyword evidence="4 9" id="KW-0489">Methyltransferase</keyword>
<dbReference type="Gene3D" id="3.40.1010.10">
    <property type="entry name" value="Cobalt-precorrin-4 Transmethylase, Domain 1"/>
    <property type="match status" value="1"/>
</dbReference>
<gene>
    <name evidence="12" type="primary">cobA</name>
    <name evidence="12" type="ORF">QNH39_02450</name>
</gene>
<protein>
    <recommendedName>
        <fullName evidence="3">Uroporphyrinogen-III C-methyltransferase</fullName>
        <ecNumber evidence="2">2.1.1.107</ecNumber>
    </recommendedName>
    <alternativeName>
        <fullName evidence="8">Uroporphyrinogen III methylase</fullName>
    </alternativeName>
</protein>
<dbReference type="SUPFAM" id="SSF53790">
    <property type="entry name" value="Tetrapyrrole methylase"/>
    <property type="match status" value="1"/>
</dbReference>
<dbReference type="Proteomes" id="UP001178288">
    <property type="component" value="Chromosome"/>
</dbReference>
<dbReference type="GO" id="GO:0004851">
    <property type="term" value="F:uroporphyrin-III C-methyltransferase activity"/>
    <property type="evidence" value="ECO:0007669"/>
    <property type="project" value="UniProtKB-EC"/>
</dbReference>
<dbReference type="GO" id="GO:0019354">
    <property type="term" value="P:siroheme biosynthetic process"/>
    <property type="evidence" value="ECO:0007669"/>
    <property type="project" value="InterPro"/>
</dbReference>
<dbReference type="EMBL" id="CP126114">
    <property type="protein sequence ID" value="WHY86758.1"/>
    <property type="molecule type" value="Genomic_DNA"/>
</dbReference>
<dbReference type="InterPro" id="IPR000878">
    <property type="entry name" value="4pyrrol_Mease"/>
</dbReference>
<dbReference type="Pfam" id="PF02602">
    <property type="entry name" value="HEM4"/>
    <property type="match status" value="1"/>
</dbReference>
<evidence type="ECO:0000256" key="9">
    <source>
        <dbReference type="RuleBase" id="RU003960"/>
    </source>
</evidence>
<dbReference type="InterPro" id="IPR035996">
    <property type="entry name" value="4pyrrol_Methylase_sf"/>
</dbReference>
<dbReference type="Gene3D" id="3.30.950.10">
    <property type="entry name" value="Methyltransferase, Cobalt-precorrin-4 Transmethylase, Domain 2"/>
    <property type="match status" value="1"/>
</dbReference>
<feature type="domain" description="Tetrapyrrole biosynthesis uroporphyrinogen III synthase" evidence="11">
    <location>
        <begin position="314"/>
        <end position="413"/>
    </location>
</feature>
<keyword evidence="6" id="KW-0949">S-adenosyl-L-methionine</keyword>
<dbReference type="PANTHER" id="PTHR45790:SF3">
    <property type="entry name" value="S-ADENOSYL-L-METHIONINE-DEPENDENT UROPORPHYRINOGEN III METHYLTRANSFERASE, CHLOROPLASTIC"/>
    <property type="match status" value="1"/>
</dbReference>
<dbReference type="PANTHER" id="PTHR45790">
    <property type="entry name" value="SIROHEME SYNTHASE-RELATED"/>
    <property type="match status" value="1"/>
</dbReference>
<keyword evidence="5 9" id="KW-0808">Transferase</keyword>
<evidence type="ECO:0000256" key="5">
    <source>
        <dbReference type="ARBA" id="ARBA00022679"/>
    </source>
</evidence>
<evidence type="ECO:0000256" key="3">
    <source>
        <dbReference type="ARBA" id="ARBA00018323"/>
    </source>
</evidence>
<keyword evidence="7" id="KW-0627">Porphyrin biosynthesis</keyword>